<accession>A0A0W0U7H9</accession>
<gene>
    <name evidence="1" type="ORF">Lgee_0504</name>
</gene>
<reference evidence="1 2" key="1">
    <citation type="submission" date="2015-11" db="EMBL/GenBank/DDBJ databases">
        <title>Genomic analysis of 38 Legionella species identifies large and diverse effector repertoires.</title>
        <authorList>
            <person name="Burstein D."/>
            <person name="Amaro F."/>
            <person name="Zusman T."/>
            <person name="Lifshitz Z."/>
            <person name="Cohen O."/>
            <person name="Gilbert J.A."/>
            <person name="Pupko T."/>
            <person name="Shuman H.A."/>
            <person name="Segal G."/>
        </authorList>
    </citation>
    <scope>NUCLEOTIDE SEQUENCE [LARGE SCALE GENOMIC DNA]</scope>
    <source>
        <strain evidence="1 2">ATCC 49504</strain>
    </source>
</reference>
<protein>
    <submittedName>
        <fullName evidence="1">Transglycosylase SLT domain protein</fullName>
    </submittedName>
</protein>
<dbReference type="SUPFAM" id="SSF53955">
    <property type="entry name" value="Lysozyme-like"/>
    <property type="match status" value="1"/>
</dbReference>
<keyword evidence="2" id="KW-1185">Reference proteome</keyword>
<dbReference type="STRING" id="45065.Lgee_0504"/>
<proteinExistence type="predicted"/>
<comment type="caution">
    <text evidence="1">The sequence shown here is derived from an EMBL/GenBank/DDBJ whole genome shotgun (WGS) entry which is preliminary data.</text>
</comment>
<dbReference type="AlphaFoldDB" id="A0A0W0U7H9"/>
<dbReference type="Proteomes" id="UP000054785">
    <property type="component" value="Unassembled WGS sequence"/>
</dbReference>
<evidence type="ECO:0000313" key="1">
    <source>
        <dbReference type="EMBL" id="KTD03691.1"/>
    </source>
</evidence>
<organism evidence="1 2">
    <name type="scientific">Legionella geestiana</name>
    <dbReference type="NCBI Taxonomy" id="45065"/>
    <lineage>
        <taxon>Bacteria</taxon>
        <taxon>Pseudomonadati</taxon>
        <taxon>Pseudomonadota</taxon>
        <taxon>Gammaproteobacteria</taxon>
        <taxon>Legionellales</taxon>
        <taxon>Legionellaceae</taxon>
        <taxon>Legionella</taxon>
    </lineage>
</organism>
<dbReference type="PATRIC" id="fig|45065.4.peg.540"/>
<evidence type="ECO:0000313" key="2">
    <source>
        <dbReference type="Proteomes" id="UP000054785"/>
    </source>
</evidence>
<dbReference type="InterPro" id="IPR023346">
    <property type="entry name" value="Lysozyme-like_dom_sf"/>
</dbReference>
<dbReference type="OrthoDB" id="9808681at2"/>
<dbReference type="EMBL" id="LNYC01000010">
    <property type="protein sequence ID" value="KTD03691.1"/>
    <property type="molecule type" value="Genomic_DNA"/>
</dbReference>
<name>A0A0W0U7H9_9GAMM</name>
<dbReference type="RefSeq" id="WP_051550916.1">
    <property type="nucleotide sequence ID" value="NZ_CAAAHN010000018.1"/>
</dbReference>
<dbReference type="CDD" id="cd13400">
    <property type="entry name" value="LT_IagB-like"/>
    <property type="match status" value="1"/>
</dbReference>
<dbReference type="NCBIfam" id="NF010463">
    <property type="entry name" value="PRK13888.1"/>
    <property type="match status" value="1"/>
</dbReference>
<sequence length="192" mass="21286">MVADMPLQALQNERIVCAIMAAVKYGVPANIMLALAEKEGGKPGLWSKNANGTYDVGSMQFNTRYLQDLEGYGITPETVAKPGCYAYDLAAWRVRGHLQKDGADIWTNAANYHSRTPKYNGIYRADLQKKAGKWAVWLAARFTTVPVDGLYTPTTRIRATTAVVKPPVWSRRPLLTAEEVLTRTFGAPRRPV</sequence>